<dbReference type="Pfam" id="PF14254">
    <property type="entry name" value="DUF4348"/>
    <property type="match status" value="1"/>
</dbReference>
<feature type="signal peptide" evidence="1">
    <location>
        <begin position="1"/>
        <end position="21"/>
    </location>
</feature>
<dbReference type="AlphaFoldDB" id="A0A2T4DRL6"/>
<evidence type="ECO:0008006" key="4">
    <source>
        <dbReference type="Google" id="ProtNLM"/>
    </source>
</evidence>
<evidence type="ECO:0000256" key="1">
    <source>
        <dbReference type="SAM" id="SignalP"/>
    </source>
</evidence>
<gene>
    <name evidence="2" type="ORF">C9994_07270</name>
</gene>
<organism evidence="2 3">
    <name type="scientific">Marivirga lumbricoides</name>
    <dbReference type="NCBI Taxonomy" id="1046115"/>
    <lineage>
        <taxon>Bacteria</taxon>
        <taxon>Pseudomonadati</taxon>
        <taxon>Bacteroidota</taxon>
        <taxon>Cytophagia</taxon>
        <taxon>Cytophagales</taxon>
        <taxon>Marivirgaceae</taxon>
        <taxon>Marivirga</taxon>
    </lineage>
</organism>
<dbReference type="InterPro" id="IPR025590">
    <property type="entry name" value="DUF4348"/>
</dbReference>
<feature type="chain" id="PRO_5015394301" description="DUF4348 domain-containing protein" evidence="1">
    <location>
        <begin position="22"/>
        <end position="161"/>
    </location>
</feature>
<dbReference type="Proteomes" id="UP000240608">
    <property type="component" value="Unassembled WGS sequence"/>
</dbReference>
<accession>A0A2T4DRL6</accession>
<evidence type="ECO:0000313" key="2">
    <source>
        <dbReference type="EMBL" id="PTB96464.1"/>
    </source>
</evidence>
<reference evidence="2 3" key="1">
    <citation type="submission" date="2018-03" db="EMBL/GenBank/DDBJ databases">
        <title>Cross-interface Injection: A General Nanoliter Liquid Handling Method Applied to Single Cells Genome Amplification Automated Nanoliter Liquid Handling Applied to Single Cell Multiple Displacement Amplification.</title>
        <authorList>
            <person name="Yun J."/>
            <person name="Xu P."/>
            <person name="Xu J."/>
            <person name="Dai X."/>
            <person name="Wang Y."/>
            <person name="Zheng X."/>
            <person name="Cao C."/>
            <person name="Yi Q."/>
            <person name="Zhu Y."/>
            <person name="Wang L."/>
            <person name="Dong Z."/>
            <person name="Huang Y."/>
            <person name="Huang L."/>
            <person name="Du W."/>
        </authorList>
    </citation>
    <scope>NUCLEOTIDE SEQUENCE [LARGE SCALE GENOMIC DNA]</scope>
    <source>
        <strain evidence="2 3">Z-D1-2</strain>
    </source>
</reference>
<dbReference type="EMBL" id="PYVU01000050">
    <property type="protein sequence ID" value="PTB96464.1"/>
    <property type="molecule type" value="Genomic_DNA"/>
</dbReference>
<dbReference type="Gene3D" id="3.10.450.410">
    <property type="match status" value="1"/>
</dbReference>
<proteinExistence type="predicted"/>
<comment type="caution">
    <text evidence="2">The sequence shown here is derived from an EMBL/GenBank/DDBJ whole genome shotgun (WGS) entry which is preliminary data.</text>
</comment>
<name>A0A2T4DRL6_9BACT</name>
<protein>
    <recommendedName>
        <fullName evidence="4">DUF4348 domain-containing protein</fullName>
    </recommendedName>
</protein>
<sequence length="161" mass="18595">MKPFYLLLIVFCILSCSSKNISIQIADVSNKLDRGHTHLANTDSAALDNSDIDFASFLKEFSSNKDFQLQRIDFPLKIILLDIEDQEEIQTISKEEWQHVNLLDTANIETIDVDAYSQKIEVGESEAIIKLRGIDNGIRINYKFQQRKRRWYLIEILNAST</sequence>
<keyword evidence="1" id="KW-0732">Signal</keyword>
<evidence type="ECO:0000313" key="3">
    <source>
        <dbReference type="Proteomes" id="UP000240608"/>
    </source>
</evidence>